<dbReference type="Proteomes" id="UP000251281">
    <property type="component" value="Unassembled WGS sequence"/>
</dbReference>
<name>A0A329U677_9FIRM</name>
<evidence type="ECO:0000256" key="1">
    <source>
        <dbReference type="SAM" id="Phobius"/>
    </source>
</evidence>
<accession>A0A329U677</accession>
<feature type="transmembrane region" description="Helical" evidence="1">
    <location>
        <begin position="230"/>
        <end position="246"/>
    </location>
</feature>
<dbReference type="RefSeq" id="WP_112091292.1">
    <property type="nucleotide sequence ID" value="NZ_PRLD01000009.1"/>
</dbReference>
<keyword evidence="1" id="KW-0472">Membrane</keyword>
<evidence type="ECO:0000313" key="3">
    <source>
        <dbReference type="Proteomes" id="UP000251281"/>
    </source>
</evidence>
<dbReference type="EMBL" id="PRLD01000009">
    <property type="protein sequence ID" value="RAW56740.1"/>
    <property type="molecule type" value="Genomic_DNA"/>
</dbReference>
<sequence>MNNQLTLDKFIVITFQCVSLLVSLICGYYNLLDGYDWLWCLPLTYFIIFTIFGYAVWLKDTYTNRLLLYLVNIACFLKYVITPLSMMSQEYFSVWGSSYGMWGPTPVPSVMTKAIFMECGEVFFVYITYAFCMKKERRKQFNGALQNAQGIQLFQNRVIIYLFCAVSFVYILMVSPDTLSLKSLISVSEMSSSSETSSHPGITIVFKQILLISLMLLMMNWIYKRIKNETAKISISYIILALYISLNMSYSRWDLLFALIAGSYVLYVYYGKAVLKYSMALGCIAVVGVFAISRVKFRYALDASSTTKALISMLFGQMQDYFSGPRLVAQSIEARRMFKNEIGMGTIINDLFGNVPLISELFDQKNRINRYFCYYNFNRWDNTTLLMPLLGEGYCYLPFFPWFLSIFYSALVFKIDRMAKQSKCLEMRYLCILEECWLAFALCLNSQTSWGHIIQVFIMTWVVFWINSKVTIKRH</sequence>
<feature type="transmembrane region" description="Helical" evidence="1">
    <location>
        <begin position="453"/>
        <end position="472"/>
    </location>
</feature>
<feature type="transmembrane region" description="Helical" evidence="1">
    <location>
        <begin position="12"/>
        <end position="31"/>
    </location>
</feature>
<feature type="transmembrane region" description="Helical" evidence="1">
    <location>
        <begin position="277"/>
        <end position="295"/>
    </location>
</feature>
<reference evidence="2 3" key="1">
    <citation type="submission" date="2018-02" db="EMBL/GenBank/DDBJ databases">
        <title>Complete genome sequencing of Faecalibacterium prausnitzii strains isolated from the human gut.</title>
        <authorList>
            <person name="Fitzgerald B.C."/>
            <person name="Shkoporov A.N."/>
            <person name="Ross P.R."/>
            <person name="Hill C."/>
        </authorList>
    </citation>
    <scope>NUCLEOTIDE SEQUENCE [LARGE SCALE GENOMIC DNA]</scope>
    <source>
        <strain evidence="2 3">APC923/51-1</strain>
    </source>
</reference>
<protein>
    <recommendedName>
        <fullName evidence="4">Oligosaccharide repeat unit polymerase</fullName>
    </recommendedName>
</protein>
<evidence type="ECO:0008006" key="4">
    <source>
        <dbReference type="Google" id="ProtNLM"/>
    </source>
</evidence>
<feature type="transmembrane region" description="Helical" evidence="1">
    <location>
        <begin position="396"/>
        <end position="415"/>
    </location>
</feature>
<evidence type="ECO:0000313" key="2">
    <source>
        <dbReference type="EMBL" id="RAW56740.1"/>
    </source>
</evidence>
<feature type="transmembrane region" description="Helical" evidence="1">
    <location>
        <begin position="66"/>
        <end position="87"/>
    </location>
</feature>
<feature type="transmembrane region" description="Helical" evidence="1">
    <location>
        <begin position="201"/>
        <end position="223"/>
    </location>
</feature>
<proteinExistence type="predicted"/>
<keyword evidence="1" id="KW-1133">Transmembrane helix</keyword>
<feature type="transmembrane region" description="Helical" evidence="1">
    <location>
        <begin position="107"/>
        <end position="132"/>
    </location>
</feature>
<feature type="transmembrane region" description="Helical" evidence="1">
    <location>
        <begin position="158"/>
        <end position="181"/>
    </location>
</feature>
<feature type="transmembrane region" description="Helical" evidence="1">
    <location>
        <begin position="37"/>
        <end position="57"/>
    </location>
</feature>
<dbReference type="AlphaFoldDB" id="A0A329U677"/>
<comment type="caution">
    <text evidence="2">The sequence shown here is derived from an EMBL/GenBank/DDBJ whole genome shotgun (WGS) entry which is preliminary data.</text>
</comment>
<organism evidence="2 3">
    <name type="scientific">Faecalibacterium prausnitzii</name>
    <dbReference type="NCBI Taxonomy" id="853"/>
    <lineage>
        <taxon>Bacteria</taxon>
        <taxon>Bacillati</taxon>
        <taxon>Bacillota</taxon>
        <taxon>Clostridia</taxon>
        <taxon>Eubacteriales</taxon>
        <taxon>Oscillospiraceae</taxon>
        <taxon>Faecalibacterium</taxon>
    </lineage>
</organism>
<gene>
    <name evidence="2" type="ORF">C4N24_09970</name>
</gene>
<keyword evidence="1" id="KW-0812">Transmembrane</keyword>